<accession>K0TA82</accession>
<evidence type="ECO:0000256" key="2">
    <source>
        <dbReference type="SAM" id="SignalP"/>
    </source>
</evidence>
<feature type="region of interest" description="Disordered" evidence="1">
    <location>
        <begin position="364"/>
        <end position="411"/>
    </location>
</feature>
<sequence length="912" mass="104416">MKRRYLLYCIFALLSVMSAMFADPFSSSMCPRGQWRVSDVATKLRQFTIVDDNGRQIKLPERIKNSHPSIAVEKHDTKKDGVFCVKWIYICPSLSGNASQTSIKKTDFIKLCKHLSDESNWQQYNAKMMELFEEYTGLEMTADNIRAAFDAGVIVSRATLEARAKQKEEEAKAARERDCYKGVFARKKQRKRLDEVTNTTARDEFLKRDEDGTWRSRDCEKRNATGGQCSICANLNSNFRRKWKTLETCVPATMKPPPGVNATNADACPEDSTFSTDVMKERICTRLDDLSEASSTNNDRTLMSWADVLHGKEMYSLDIGMRSNVSTSFCVCRNADCRKYRVVKTQRNQSEYCSECSTRNSMEKIRDKRREDHKEQRVAATSSTASKHLNDEERSKRDAKKKARRQSESRKLQRVKAKLAESLETIEMEEELIDELQEVNDWAKENPSSIEESLEKHLAELTVQQKGTKAKAEEIWSNTETQQLKDFIMMSLNNHVIKHLGKNNYEYSPYLMGLAMDQFVRGKAQYKSQREKSLVVMPSLGTLENKLHRLKVREGECVIMHEKLKLYNGTKTIVGQLMCDEMKLKGEVLLNTNSNEVVGVTEDFCSTKKILTSMIDGDAIGESYQPTTHVNQWRYRDVNGKTYNLCFWFNSGSLSGDELLDQFHEVLIRCEKANCRVLGMTSDAGGNNARLFRLLRGDTTVPEGGWLGIEFVSFKNPYKISRDEPDRFVHCFFCSTHGLKAMRNQLFTSWNMSGGNGAKAFLGEDGAQIGKFIIEYCHKREQDRRARGHTNQTRVDESVVDIDRWSKMNVSAALKVFEYGTLCEITNHIYTDLNVDLRDRLGADQFKEGGQVVGYFPAVAGHFRHLVRDRNLNLGDDQKSAIASYEWLAHVHEIFNNTLMNTKIVIDKYNID</sequence>
<keyword evidence="4" id="KW-1185">Reference proteome</keyword>
<evidence type="ECO:0000256" key="1">
    <source>
        <dbReference type="SAM" id="MobiDB-lite"/>
    </source>
</evidence>
<gene>
    <name evidence="3" type="ORF">THAOC_03886</name>
</gene>
<keyword evidence="2" id="KW-0732">Signal</keyword>
<feature type="non-terminal residue" evidence="3">
    <location>
        <position position="912"/>
    </location>
</feature>
<protein>
    <submittedName>
        <fullName evidence="3">Uncharacterized protein</fullName>
    </submittedName>
</protein>
<feature type="chain" id="PRO_5003840826" evidence="2">
    <location>
        <begin position="23"/>
        <end position="912"/>
    </location>
</feature>
<evidence type="ECO:0000313" key="3">
    <source>
        <dbReference type="EMBL" id="EJK74435.1"/>
    </source>
</evidence>
<feature type="signal peptide" evidence="2">
    <location>
        <begin position="1"/>
        <end position="22"/>
    </location>
</feature>
<feature type="compositionally biased region" description="Basic and acidic residues" evidence="1">
    <location>
        <begin position="364"/>
        <end position="377"/>
    </location>
</feature>
<evidence type="ECO:0000313" key="4">
    <source>
        <dbReference type="Proteomes" id="UP000266841"/>
    </source>
</evidence>
<dbReference type="EMBL" id="AGNL01003671">
    <property type="protein sequence ID" value="EJK74435.1"/>
    <property type="molecule type" value="Genomic_DNA"/>
</dbReference>
<dbReference type="AlphaFoldDB" id="K0TA82"/>
<proteinExistence type="predicted"/>
<dbReference type="Proteomes" id="UP000266841">
    <property type="component" value="Unassembled WGS sequence"/>
</dbReference>
<reference evidence="3 4" key="1">
    <citation type="journal article" date="2012" name="Genome Biol.">
        <title>Genome and low-iron response of an oceanic diatom adapted to chronic iron limitation.</title>
        <authorList>
            <person name="Lommer M."/>
            <person name="Specht M."/>
            <person name="Roy A.S."/>
            <person name="Kraemer L."/>
            <person name="Andreson R."/>
            <person name="Gutowska M.A."/>
            <person name="Wolf J."/>
            <person name="Bergner S.V."/>
            <person name="Schilhabel M.B."/>
            <person name="Klostermeier U.C."/>
            <person name="Beiko R.G."/>
            <person name="Rosenstiel P."/>
            <person name="Hippler M."/>
            <person name="Laroche J."/>
        </authorList>
    </citation>
    <scope>NUCLEOTIDE SEQUENCE [LARGE SCALE GENOMIC DNA]</scope>
    <source>
        <strain evidence="3 4">CCMP1005</strain>
    </source>
</reference>
<comment type="caution">
    <text evidence="3">The sequence shown here is derived from an EMBL/GenBank/DDBJ whole genome shotgun (WGS) entry which is preliminary data.</text>
</comment>
<organism evidence="3 4">
    <name type="scientific">Thalassiosira oceanica</name>
    <name type="common">Marine diatom</name>
    <dbReference type="NCBI Taxonomy" id="159749"/>
    <lineage>
        <taxon>Eukaryota</taxon>
        <taxon>Sar</taxon>
        <taxon>Stramenopiles</taxon>
        <taxon>Ochrophyta</taxon>
        <taxon>Bacillariophyta</taxon>
        <taxon>Coscinodiscophyceae</taxon>
        <taxon>Thalassiosirophycidae</taxon>
        <taxon>Thalassiosirales</taxon>
        <taxon>Thalassiosiraceae</taxon>
        <taxon>Thalassiosira</taxon>
    </lineage>
</organism>
<dbReference type="OrthoDB" id="8192384at2759"/>
<name>K0TA82_THAOC</name>